<dbReference type="InterPro" id="IPR000683">
    <property type="entry name" value="Gfo/Idh/MocA-like_OxRdtase_N"/>
</dbReference>
<feature type="domain" description="Gfo/Idh/MocA-like oxidoreductase N-terminal" evidence="1">
    <location>
        <begin position="19"/>
        <end position="135"/>
    </location>
</feature>
<dbReference type="STRING" id="1314790.A0A1Y1YJ65"/>
<dbReference type="SUPFAM" id="SSF51735">
    <property type="entry name" value="NAD(P)-binding Rossmann-fold domains"/>
    <property type="match status" value="1"/>
</dbReference>
<dbReference type="EMBL" id="MCFE01000128">
    <property type="protein sequence ID" value="ORX97644.1"/>
    <property type="molecule type" value="Genomic_DNA"/>
</dbReference>
<dbReference type="PANTHER" id="PTHR43377:SF2">
    <property type="entry name" value="BINDING ROSSMANN FOLD OXIDOREDUCTASE, PUTATIVE (AFU_ORTHOLOGUE AFUA_4G00560)-RELATED"/>
    <property type="match status" value="1"/>
</dbReference>
<name>A0A1Y1YJ65_9FUNG</name>
<dbReference type="SUPFAM" id="SSF55347">
    <property type="entry name" value="Glyceraldehyde-3-phosphate dehydrogenase-like, C-terminal domain"/>
    <property type="match status" value="1"/>
</dbReference>
<feature type="domain" description="Gfo/Idh/MocA-like oxidoreductase C-terminal" evidence="2">
    <location>
        <begin position="150"/>
        <end position="348"/>
    </location>
</feature>
<dbReference type="GO" id="GO:0000166">
    <property type="term" value="F:nucleotide binding"/>
    <property type="evidence" value="ECO:0007669"/>
    <property type="project" value="InterPro"/>
</dbReference>
<dbReference type="Pfam" id="PF01408">
    <property type="entry name" value="GFO_IDH_MocA"/>
    <property type="match status" value="1"/>
</dbReference>
<dbReference type="InterPro" id="IPR004104">
    <property type="entry name" value="Gfo/Idh/MocA-like_OxRdtase_C"/>
</dbReference>
<protein>
    <submittedName>
        <fullName evidence="3">NAD(P)-binding protein</fullName>
    </submittedName>
</protein>
<accession>A0A1Y1YJ65</accession>
<dbReference type="PANTHER" id="PTHR43377">
    <property type="entry name" value="BILIVERDIN REDUCTASE A"/>
    <property type="match status" value="1"/>
</dbReference>
<evidence type="ECO:0000259" key="2">
    <source>
        <dbReference type="Pfam" id="PF02894"/>
    </source>
</evidence>
<sequence>MHITQHSTEYPSEPITLTLLGAGNRGNIYASYALKYPQWLKVVAVAEPVAVRRESFAKLHNIPPENAVADWRELLKRPKVSDVVAICLLDHLHREAGVEFANLKYHVLLEKPMATSMPDCVAITEAAIRNQIYFTCGFVLRFSSLNQAAKRIIESGEIGKVLSIQHYGPIGFWHFAHSYVRGKWNKEASSSFTLLTKFSHDVDLITWLVGFPCKKISSFGSLSQFNKQSKPKEAKDAKNCLSCPYADKCPYDAKRMYLDPVVEQGHRGWPANAITDVPDIENVIQALEVGPYGRCVYECDNDVVDQQVVNMEFSNGATATLTMIATGERERRTRIFGTLGQIEIDGEGDKIWLNNFLTREQRIIQPQNNGIDEMKHAGHGGGNHGLVKGFLKAIRNYPSPDIPDAQSSFDSHVYVFAAEHARRTNTAVDIKSFKAMHHYYSS</sequence>
<evidence type="ECO:0000313" key="3">
    <source>
        <dbReference type="EMBL" id="ORX97644.1"/>
    </source>
</evidence>
<keyword evidence="4" id="KW-1185">Reference proteome</keyword>
<evidence type="ECO:0000259" key="1">
    <source>
        <dbReference type="Pfam" id="PF01408"/>
    </source>
</evidence>
<dbReference type="Proteomes" id="UP000193498">
    <property type="component" value="Unassembled WGS sequence"/>
</dbReference>
<reference evidence="3 4" key="1">
    <citation type="submission" date="2016-07" db="EMBL/GenBank/DDBJ databases">
        <title>Pervasive Adenine N6-methylation of Active Genes in Fungi.</title>
        <authorList>
            <consortium name="DOE Joint Genome Institute"/>
            <person name="Mondo S.J."/>
            <person name="Dannebaum R.O."/>
            <person name="Kuo R.C."/>
            <person name="Labutti K."/>
            <person name="Haridas S."/>
            <person name="Kuo A."/>
            <person name="Salamov A."/>
            <person name="Ahrendt S.R."/>
            <person name="Lipzen A."/>
            <person name="Sullivan W."/>
            <person name="Andreopoulos W.B."/>
            <person name="Clum A."/>
            <person name="Lindquist E."/>
            <person name="Daum C."/>
            <person name="Ramamoorthy G.K."/>
            <person name="Gryganskyi A."/>
            <person name="Culley D."/>
            <person name="Magnuson J.K."/>
            <person name="James T.Y."/>
            <person name="O'Malley M.A."/>
            <person name="Stajich J.E."/>
            <person name="Spatafora J.W."/>
            <person name="Visel A."/>
            <person name="Grigoriev I.V."/>
        </authorList>
    </citation>
    <scope>NUCLEOTIDE SEQUENCE [LARGE SCALE GENOMIC DNA]</scope>
    <source>
        <strain evidence="3 4">CBS 931.73</strain>
    </source>
</reference>
<comment type="caution">
    <text evidence="3">The sequence shown here is derived from an EMBL/GenBank/DDBJ whole genome shotgun (WGS) entry which is preliminary data.</text>
</comment>
<proteinExistence type="predicted"/>
<dbReference type="InParanoid" id="A0A1Y1YJ65"/>
<dbReference type="Gene3D" id="3.40.50.720">
    <property type="entry name" value="NAD(P)-binding Rossmann-like Domain"/>
    <property type="match status" value="1"/>
</dbReference>
<dbReference type="Gene3D" id="3.30.360.10">
    <property type="entry name" value="Dihydrodipicolinate Reductase, domain 2"/>
    <property type="match status" value="1"/>
</dbReference>
<evidence type="ECO:0000313" key="4">
    <source>
        <dbReference type="Proteomes" id="UP000193498"/>
    </source>
</evidence>
<dbReference type="InterPro" id="IPR036291">
    <property type="entry name" value="NAD(P)-bd_dom_sf"/>
</dbReference>
<dbReference type="Pfam" id="PF02894">
    <property type="entry name" value="GFO_IDH_MocA_C"/>
    <property type="match status" value="1"/>
</dbReference>
<dbReference type="AlphaFoldDB" id="A0A1Y1YJ65"/>
<organism evidence="3 4">
    <name type="scientific">Basidiobolus meristosporus CBS 931.73</name>
    <dbReference type="NCBI Taxonomy" id="1314790"/>
    <lineage>
        <taxon>Eukaryota</taxon>
        <taxon>Fungi</taxon>
        <taxon>Fungi incertae sedis</taxon>
        <taxon>Zoopagomycota</taxon>
        <taxon>Entomophthoromycotina</taxon>
        <taxon>Basidiobolomycetes</taxon>
        <taxon>Basidiobolales</taxon>
        <taxon>Basidiobolaceae</taxon>
        <taxon>Basidiobolus</taxon>
    </lineage>
</organism>
<dbReference type="InterPro" id="IPR051450">
    <property type="entry name" value="Gfo/Idh/MocA_Oxidoreductases"/>
</dbReference>
<gene>
    <name evidence="3" type="ORF">K493DRAFT_281067</name>
</gene>
<dbReference type="OrthoDB" id="64915at2759"/>